<evidence type="ECO:0000313" key="3">
    <source>
        <dbReference type="EMBL" id="RLL35375.1"/>
    </source>
</evidence>
<dbReference type="Pfam" id="PF09917">
    <property type="entry name" value="DUF2147"/>
    <property type="match status" value="1"/>
</dbReference>
<dbReference type="AlphaFoldDB" id="A0A498CWH6"/>
<organism evidence="3 4">
    <name type="scientific">Acinetobacter cumulans</name>
    <dbReference type="NCBI Taxonomy" id="2136182"/>
    <lineage>
        <taxon>Bacteria</taxon>
        <taxon>Pseudomonadati</taxon>
        <taxon>Pseudomonadota</taxon>
        <taxon>Gammaproteobacteria</taxon>
        <taxon>Moraxellales</taxon>
        <taxon>Moraxellaceae</taxon>
        <taxon>Acinetobacter</taxon>
    </lineage>
</organism>
<dbReference type="Proteomes" id="UP000267166">
    <property type="component" value="Unassembled WGS sequence"/>
</dbReference>
<evidence type="ECO:0000256" key="1">
    <source>
        <dbReference type="SAM" id="SignalP"/>
    </source>
</evidence>
<gene>
    <name evidence="3" type="ORF">D9K80_08710</name>
</gene>
<evidence type="ECO:0000313" key="4">
    <source>
        <dbReference type="Proteomes" id="UP000267166"/>
    </source>
</evidence>
<dbReference type="RefSeq" id="WP_117007858.1">
    <property type="nucleotide sequence ID" value="NZ_RCHD01000017.1"/>
</dbReference>
<feature type="chain" id="PRO_5019850363" evidence="1">
    <location>
        <begin position="21"/>
        <end position="149"/>
    </location>
</feature>
<dbReference type="EMBL" id="RCHD01000017">
    <property type="protein sequence ID" value="RLL35375.1"/>
    <property type="molecule type" value="Genomic_DNA"/>
</dbReference>
<protein>
    <submittedName>
        <fullName evidence="3">DUF2147 domain-containing protein</fullName>
    </submittedName>
</protein>
<accession>A0A498CWH6</accession>
<name>A0A498CWH6_9GAMM</name>
<comment type="caution">
    <text evidence="3">The sequence shown here is derived from an EMBL/GenBank/DDBJ whole genome shotgun (WGS) entry which is preliminary data.</text>
</comment>
<keyword evidence="1" id="KW-0732">Signal</keyword>
<feature type="domain" description="DUF2147" evidence="2">
    <location>
        <begin position="25"/>
        <end position="147"/>
    </location>
</feature>
<reference evidence="3 4" key="1">
    <citation type="submission" date="2018-09" db="EMBL/GenBank/DDBJ databases">
        <title>The draft genome of Acinetobacter sp. strains.</title>
        <authorList>
            <person name="Qin J."/>
            <person name="Feng Y."/>
            <person name="Zong Z."/>
        </authorList>
    </citation>
    <scope>NUCLEOTIDE SEQUENCE [LARGE SCALE GENOMIC DNA]</scope>
    <source>
        <strain evidence="3 4">WCHAc060003</strain>
    </source>
</reference>
<dbReference type="Gene3D" id="2.40.128.520">
    <property type="match status" value="1"/>
</dbReference>
<dbReference type="PANTHER" id="PTHR36919:SF3">
    <property type="entry name" value="BLL5882 PROTEIN"/>
    <property type="match status" value="1"/>
</dbReference>
<sequence length="149" mass="16388">MILKRVLSITLLGFCSTLYANDMVGVWKTIDEQTGYSRADVTITKNSDGSYTGKITAIRPLPYKALVETCEKCKGPLKNTKLVGLEILKGFKQNPQHENEFMGGTVLDPLSGNVYKGKAKLNPTGKRLTMRGYIGVSALGRSTTWIRAE</sequence>
<dbReference type="PANTHER" id="PTHR36919">
    <property type="entry name" value="BLR1215 PROTEIN"/>
    <property type="match status" value="1"/>
</dbReference>
<proteinExistence type="predicted"/>
<evidence type="ECO:0000259" key="2">
    <source>
        <dbReference type="Pfam" id="PF09917"/>
    </source>
</evidence>
<dbReference type="InterPro" id="IPR019223">
    <property type="entry name" value="DUF2147"/>
</dbReference>
<feature type="signal peptide" evidence="1">
    <location>
        <begin position="1"/>
        <end position="20"/>
    </location>
</feature>